<comment type="subcellular location">
    <subcellularLocation>
        <location evidence="1">Cell membrane</location>
        <topology evidence="1">Multi-pass membrane protein</topology>
    </subcellularLocation>
</comment>
<evidence type="ECO:0000313" key="11">
    <source>
        <dbReference type="Proteomes" id="UP000428260"/>
    </source>
</evidence>
<evidence type="ECO:0000256" key="3">
    <source>
        <dbReference type="ARBA" id="ARBA00022475"/>
    </source>
</evidence>
<dbReference type="GO" id="GO:0098797">
    <property type="term" value="C:plasma membrane protein complex"/>
    <property type="evidence" value="ECO:0007669"/>
    <property type="project" value="TreeGrafter"/>
</dbReference>
<comment type="similarity">
    <text evidence="2">Belongs to the ABC-4 integral membrane protein family. LolC/E subfamily.</text>
</comment>
<evidence type="ECO:0000259" key="8">
    <source>
        <dbReference type="Pfam" id="PF02687"/>
    </source>
</evidence>
<organism evidence="10 11">
    <name type="scientific">Maribellus comscasis</name>
    <dbReference type="NCBI Taxonomy" id="2681766"/>
    <lineage>
        <taxon>Bacteria</taxon>
        <taxon>Pseudomonadati</taxon>
        <taxon>Bacteroidota</taxon>
        <taxon>Bacteroidia</taxon>
        <taxon>Marinilabiliales</taxon>
        <taxon>Prolixibacteraceae</taxon>
        <taxon>Maribellus</taxon>
    </lineage>
</organism>
<evidence type="ECO:0000313" key="10">
    <source>
        <dbReference type="EMBL" id="QGY46463.1"/>
    </source>
</evidence>
<dbReference type="RefSeq" id="WP_158869596.1">
    <property type="nucleotide sequence ID" value="NZ_CP046401.1"/>
</dbReference>
<feature type="domain" description="MacB-like periplasmic core" evidence="9">
    <location>
        <begin position="27"/>
        <end position="265"/>
    </location>
</feature>
<protein>
    <submittedName>
        <fullName evidence="10">FtsX-like permease family protein</fullName>
    </submittedName>
</protein>
<evidence type="ECO:0000256" key="4">
    <source>
        <dbReference type="ARBA" id="ARBA00022692"/>
    </source>
</evidence>
<evidence type="ECO:0000259" key="9">
    <source>
        <dbReference type="Pfam" id="PF12704"/>
    </source>
</evidence>
<sequence length="421" mass="46260">MKQKNRKQSTVNRQIASVHMTSKIGQTFVAVLGVTFGVSMYIFMNSFMNGVNQTQDDLAFSSLAHIRIYNEDETRNFNPVEIFFKEPGTLFNIRNKKSLQYTEGIKNSSEVISILEKQPEVTGITTQLNFSVFFRNGSKKINGAISGVDAVSEDQLFGTAEKVVEGNWNDLSFQKSGIILGIVLAEKLNVGLNNNVNILTSEGVSKNYQVVGIIETSVKEVDKSKAFMNISAARQLQGKNFDYSSDIQVNIKDRDQTKEIVNRLSSSVPYQIESWQTANQQLVAASQLRNIIASAVSLTILLVAGFGIYNIMNMTINEKIREIAILKAMGFSGKDILHIFLTQAAIIGVMGGITGVLLGYGISSMVNQVPFKVAGLDTLPIGFHTKDFVLSVLFGITTTLFAGYLPARKASKIDPVIIIRG</sequence>
<dbReference type="InterPro" id="IPR003838">
    <property type="entry name" value="ABC3_permease_C"/>
</dbReference>
<dbReference type="AlphaFoldDB" id="A0A6I6K4G4"/>
<evidence type="ECO:0000256" key="1">
    <source>
        <dbReference type="ARBA" id="ARBA00004651"/>
    </source>
</evidence>
<dbReference type="EMBL" id="CP046401">
    <property type="protein sequence ID" value="QGY46463.1"/>
    <property type="molecule type" value="Genomic_DNA"/>
</dbReference>
<keyword evidence="11" id="KW-1185">Reference proteome</keyword>
<keyword evidence="5 7" id="KW-1133">Transmembrane helix</keyword>
<proteinExistence type="inferred from homology"/>
<name>A0A6I6K4G4_9BACT</name>
<dbReference type="KEGG" id="mcos:GM418_23200"/>
<keyword evidence="6 7" id="KW-0472">Membrane</keyword>
<accession>A0A6I6K4G4</accession>
<dbReference type="InterPro" id="IPR051447">
    <property type="entry name" value="Lipoprotein-release_system"/>
</dbReference>
<reference evidence="10 11" key="1">
    <citation type="submission" date="2019-11" db="EMBL/GenBank/DDBJ databases">
        <authorList>
            <person name="Zheng R.K."/>
            <person name="Sun C.M."/>
        </authorList>
    </citation>
    <scope>NUCLEOTIDE SEQUENCE [LARGE SCALE GENOMIC DNA]</scope>
    <source>
        <strain evidence="10 11">WC007</strain>
    </source>
</reference>
<evidence type="ECO:0000256" key="5">
    <source>
        <dbReference type="ARBA" id="ARBA00022989"/>
    </source>
</evidence>
<keyword evidence="3" id="KW-1003">Cell membrane</keyword>
<gene>
    <name evidence="10" type="ORF">GM418_23200</name>
</gene>
<feature type="transmembrane region" description="Helical" evidence="7">
    <location>
        <begin position="291"/>
        <end position="312"/>
    </location>
</feature>
<dbReference type="PANTHER" id="PTHR30489">
    <property type="entry name" value="LIPOPROTEIN-RELEASING SYSTEM TRANSMEMBRANE PROTEIN LOLE"/>
    <property type="match status" value="1"/>
</dbReference>
<feature type="transmembrane region" description="Helical" evidence="7">
    <location>
        <begin position="388"/>
        <end position="407"/>
    </location>
</feature>
<dbReference type="GO" id="GO:0044874">
    <property type="term" value="P:lipoprotein localization to outer membrane"/>
    <property type="evidence" value="ECO:0007669"/>
    <property type="project" value="TreeGrafter"/>
</dbReference>
<feature type="transmembrane region" description="Helical" evidence="7">
    <location>
        <begin position="21"/>
        <end position="44"/>
    </location>
</feature>
<feature type="domain" description="ABC3 transporter permease C-terminal" evidence="8">
    <location>
        <begin position="295"/>
        <end position="415"/>
    </location>
</feature>
<evidence type="ECO:0000256" key="7">
    <source>
        <dbReference type="SAM" id="Phobius"/>
    </source>
</evidence>
<evidence type="ECO:0000256" key="2">
    <source>
        <dbReference type="ARBA" id="ARBA00005236"/>
    </source>
</evidence>
<dbReference type="Pfam" id="PF02687">
    <property type="entry name" value="FtsX"/>
    <property type="match status" value="1"/>
</dbReference>
<dbReference type="PANTHER" id="PTHR30489:SF0">
    <property type="entry name" value="LIPOPROTEIN-RELEASING SYSTEM TRANSMEMBRANE PROTEIN LOLE"/>
    <property type="match status" value="1"/>
</dbReference>
<keyword evidence="4 7" id="KW-0812">Transmembrane</keyword>
<feature type="transmembrane region" description="Helical" evidence="7">
    <location>
        <begin position="336"/>
        <end position="362"/>
    </location>
</feature>
<evidence type="ECO:0000256" key="6">
    <source>
        <dbReference type="ARBA" id="ARBA00023136"/>
    </source>
</evidence>
<dbReference type="InterPro" id="IPR025857">
    <property type="entry name" value="MacB_PCD"/>
</dbReference>
<dbReference type="Proteomes" id="UP000428260">
    <property type="component" value="Chromosome"/>
</dbReference>
<dbReference type="Pfam" id="PF12704">
    <property type="entry name" value="MacB_PCD"/>
    <property type="match status" value="1"/>
</dbReference>